<dbReference type="PANTHER" id="PTHR13847:SF201">
    <property type="entry name" value="PUTATIBE OXIDOREDUCTASE"/>
    <property type="match status" value="1"/>
</dbReference>
<dbReference type="Pfam" id="PF01266">
    <property type="entry name" value="DAO"/>
    <property type="match status" value="1"/>
</dbReference>
<dbReference type="InterPro" id="IPR006076">
    <property type="entry name" value="FAD-dep_OxRdtase"/>
</dbReference>
<dbReference type="InterPro" id="IPR036188">
    <property type="entry name" value="FAD/NAD-bd_sf"/>
</dbReference>
<protein>
    <submittedName>
        <fullName evidence="3">FAD-binding oxidoreductase</fullName>
    </submittedName>
</protein>
<name>A0ABT0SGZ4_9GAMM</name>
<accession>A0ABT0SGZ4</accession>
<dbReference type="SUPFAM" id="SSF51905">
    <property type="entry name" value="FAD/NAD(P)-binding domain"/>
    <property type="match status" value="1"/>
</dbReference>
<gene>
    <name evidence="3" type="ORF">K5L01_07825</name>
</gene>
<evidence type="ECO:0000313" key="4">
    <source>
        <dbReference type="Proteomes" id="UP001431235"/>
    </source>
</evidence>
<evidence type="ECO:0000259" key="2">
    <source>
        <dbReference type="Pfam" id="PF01266"/>
    </source>
</evidence>
<comment type="caution">
    <text evidence="3">The sequence shown here is derived from an EMBL/GenBank/DDBJ whole genome shotgun (WGS) entry which is preliminary data.</text>
</comment>
<organism evidence="3 4">
    <name type="scientific">Stenotrophomonas mori</name>
    <dbReference type="NCBI Taxonomy" id="2871096"/>
    <lineage>
        <taxon>Bacteria</taxon>
        <taxon>Pseudomonadati</taxon>
        <taxon>Pseudomonadota</taxon>
        <taxon>Gammaproteobacteria</taxon>
        <taxon>Lysobacterales</taxon>
        <taxon>Lysobacteraceae</taxon>
        <taxon>Stenotrophomonas</taxon>
    </lineage>
</organism>
<dbReference type="PANTHER" id="PTHR13847">
    <property type="entry name" value="SARCOSINE DEHYDROGENASE-RELATED"/>
    <property type="match status" value="1"/>
</dbReference>
<dbReference type="EMBL" id="JAIKTS010000002">
    <property type="protein sequence ID" value="MCL7714547.1"/>
    <property type="molecule type" value="Genomic_DNA"/>
</dbReference>
<sequence length="403" mass="44285">MDLKSGYPFWAIRNGLMHAYPPLHAPLRCEVLVVGGGITGALIADDLARHGHGVAVVEQRDIGWGSSAASTALLQYEIDTHMVVLARRYGEDAAVLAYRACAEAILQLQDRAADVRGVDFRRGDSLYYASHARHRAVLHAEYALRRKHGFAVHWLEPDAIRAAYGFQAPAALLSDLAASLDPYRMTHRLLRRVCRNGGQVFDRTTIARLQPARGGILAVTSDGLPVHCGHVVMAAGYAGERWIDTRVARNRSSYAFVTDPLPAAALGPLRRTMLWESARPYLYLRSTADRRLLVGGEDDAVDLPARRDARVDRKAQRLVAKVRQLFPDLPLVPAFAWAGTFAETADGLPFFGAHPHWGPRVLFAMAYGGNGITYSMLGAGLLRATLERRPHPLAALFGFSRLD</sequence>
<dbReference type="Gene3D" id="3.50.50.60">
    <property type="entry name" value="FAD/NAD(P)-binding domain"/>
    <property type="match status" value="1"/>
</dbReference>
<keyword evidence="4" id="KW-1185">Reference proteome</keyword>
<proteinExistence type="predicted"/>
<dbReference type="Proteomes" id="UP001431235">
    <property type="component" value="Unassembled WGS sequence"/>
</dbReference>
<evidence type="ECO:0000256" key="1">
    <source>
        <dbReference type="ARBA" id="ARBA00023002"/>
    </source>
</evidence>
<dbReference type="RefSeq" id="WP_250063625.1">
    <property type="nucleotide sequence ID" value="NZ_JAIKTS010000002.1"/>
</dbReference>
<reference evidence="3 4" key="1">
    <citation type="submission" date="2021-08" db="EMBL/GenBank/DDBJ databases">
        <title>Novel members of of the genus Stenotrophomonas from differernt environment.</title>
        <authorList>
            <person name="Deng Y."/>
        </authorList>
    </citation>
    <scope>NUCLEOTIDE SEQUENCE [LARGE SCALE GENOMIC DNA]</scope>
    <source>
        <strain evidence="3 4">CPCC 101365</strain>
    </source>
</reference>
<feature type="domain" description="FAD dependent oxidoreductase" evidence="2">
    <location>
        <begin position="31"/>
        <end position="382"/>
    </location>
</feature>
<evidence type="ECO:0000313" key="3">
    <source>
        <dbReference type="EMBL" id="MCL7714547.1"/>
    </source>
</evidence>
<dbReference type="Gene3D" id="3.30.9.10">
    <property type="entry name" value="D-Amino Acid Oxidase, subunit A, domain 2"/>
    <property type="match status" value="1"/>
</dbReference>
<keyword evidence="1" id="KW-0560">Oxidoreductase</keyword>